<dbReference type="EMBL" id="AEMG01000009">
    <property type="protein sequence ID" value="EFW91939.1"/>
    <property type="molecule type" value="Genomic_DNA"/>
</dbReference>
<dbReference type="eggNOG" id="arCOG13437">
    <property type="taxonomic scope" value="Archaea"/>
</dbReference>
<dbReference type="InterPro" id="IPR019546">
    <property type="entry name" value="TAT_signal_bac_arc"/>
</dbReference>
<dbReference type="Gene3D" id="1.10.530.10">
    <property type="match status" value="1"/>
</dbReference>
<dbReference type="RefSeq" id="WP_007979587.1">
    <property type="nucleotide sequence ID" value="NZ_AEMG01000009.1"/>
</dbReference>
<sequence length="237" mass="25300">MPSRRNILKKVGATGTAAVTISGLSGSAAATPGSIPSNYLTEYQQTGSDYGIDWTYLAGVGWIETQHGQYEAGCDTSSAGAKGPMQFMPSTWDYYGIDGNGDGVADICDYQDAIPAAAYYLTDSGAPGDWDSALYAYNHSWSYVSDVKDAAAYYRDTYGGGSGGDKFVDGDRVTPTVDLNTREQPGTGQPIVATISPGEVGEIMNGPTDKGGYTWWGVHWLDRGVWGWSVERYLTDA</sequence>
<dbReference type="InterPro" id="IPR043426">
    <property type="entry name" value="MltB-like"/>
</dbReference>
<protein>
    <submittedName>
        <fullName evidence="2">Peptidase M23B</fullName>
    </submittedName>
    <submittedName>
        <fullName evidence="3">Tat (Twin-arginine translocation) pathway signal sequence</fullName>
    </submittedName>
</protein>
<reference evidence="5" key="3">
    <citation type="submission" date="2016-11" db="EMBL/GenBank/DDBJ databases">
        <authorList>
            <person name="Varghese N."/>
            <person name="Submissions S."/>
        </authorList>
    </citation>
    <scope>NUCLEOTIDE SEQUENCE [LARGE SCALE GENOMIC DNA]</scope>
    <source>
        <strain evidence="5">DX253</strain>
    </source>
</reference>
<evidence type="ECO:0000259" key="1">
    <source>
        <dbReference type="Pfam" id="PF13406"/>
    </source>
</evidence>
<dbReference type="Pfam" id="PF13406">
    <property type="entry name" value="SLT_2"/>
    <property type="match status" value="1"/>
</dbReference>
<reference evidence="3" key="2">
    <citation type="submission" date="2016-11" db="EMBL/GenBank/DDBJ databases">
        <authorList>
            <person name="Jaros S."/>
            <person name="Januszkiewicz K."/>
            <person name="Wedrychowicz H."/>
        </authorList>
    </citation>
    <scope>NUCLEOTIDE SEQUENCE [LARGE SCALE GENOMIC DNA]</scope>
    <source>
        <strain evidence="3">DX253</strain>
    </source>
</reference>
<dbReference type="Gene3D" id="2.30.30.40">
    <property type="entry name" value="SH3 Domains"/>
    <property type="match status" value="1"/>
</dbReference>
<dbReference type="GO" id="GO:0009253">
    <property type="term" value="P:peptidoglycan catabolic process"/>
    <property type="evidence" value="ECO:0007669"/>
    <property type="project" value="TreeGrafter"/>
</dbReference>
<gene>
    <name evidence="3" type="ORF">SAMN05444342_2339</name>
    <name evidence="2" type="ORF">ZOD2009_10690</name>
</gene>
<evidence type="ECO:0000313" key="2">
    <source>
        <dbReference type="EMBL" id="EFW91939.1"/>
    </source>
</evidence>
<feature type="domain" description="Transglycosylase SLT" evidence="1">
    <location>
        <begin position="75"/>
        <end position="125"/>
    </location>
</feature>
<dbReference type="Proteomes" id="UP000003751">
    <property type="component" value="Unassembled WGS sequence"/>
</dbReference>
<dbReference type="NCBIfam" id="TIGR01409">
    <property type="entry name" value="TAT_signal_seq"/>
    <property type="match status" value="1"/>
</dbReference>
<dbReference type="CDD" id="cd13399">
    <property type="entry name" value="Slt35-like"/>
    <property type="match status" value="1"/>
</dbReference>
<dbReference type="PANTHER" id="PTHR30163">
    <property type="entry name" value="MEMBRANE-BOUND LYTIC MUREIN TRANSGLYCOSYLASE B"/>
    <property type="match status" value="1"/>
</dbReference>
<evidence type="ECO:0000313" key="5">
    <source>
        <dbReference type="Proteomes" id="UP000184203"/>
    </source>
</evidence>
<dbReference type="OrthoDB" id="248099at2157"/>
<evidence type="ECO:0000313" key="3">
    <source>
        <dbReference type="EMBL" id="SHK83595.1"/>
    </source>
</evidence>
<reference evidence="2 4" key="1">
    <citation type="journal article" date="2014" name="ISME J.">
        <title>Trehalose/2-sulfotrehalose biosynthesis and glycine-betaine uptake are widely spread mechanisms for osmoadaptation in the Halobacteriales.</title>
        <authorList>
            <person name="Youssef N.H."/>
            <person name="Savage-Ashlock K.N."/>
            <person name="McCully A.L."/>
            <person name="Luedtke B."/>
            <person name="Shaw E.I."/>
            <person name="Hoff W.D."/>
            <person name="Elshahed M.S."/>
        </authorList>
    </citation>
    <scope>NUCLEOTIDE SEQUENCE [LARGE SCALE GENOMIC DNA]</scope>
    <source>
        <strain evidence="2 4">DX253</strain>
    </source>
</reference>
<dbReference type="EMBL" id="FRAN01000003">
    <property type="protein sequence ID" value="SHK83595.1"/>
    <property type="molecule type" value="Genomic_DNA"/>
</dbReference>
<name>E7QTL0_HALPU</name>
<proteinExistence type="predicted"/>
<organism evidence="2 4">
    <name type="scientific">Haladaptatus paucihalophilus DX253</name>
    <dbReference type="NCBI Taxonomy" id="797209"/>
    <lineage>
        <taxon>Archaea</taxon>
        <taxon>Methanobacteriati</taxon>
        <taxon>Methanobacteriota</taxon>
        <taxon>Stenosarchaea group</taxon>
        <taxon>Halobacteria</taxon>
        <taxon>Halobacteriales</taxon>
        <taxon>Haladaptataceae</taxon>
        <taxon>Haladaptatus</taxon>
    </lineage>
</organism>
<dbReference type="PANTHER" id="PTHR30163:SF8">
    <property type="entry name" value="LYTIC MUREIN TRANSGLYCOSYLASE"/>
    <property type="match status" value="1"/>
</dbReference>
<keyword evidence="5" id="KW-1185">Reference proteome</keyword>
<dbReference type="InterPro" id="IPR006311">
    <property type="entry name" value="TAT_signal"/>
</dbReference>
<dbReference type="Proteomes" id="UP000184203">
    <property type="component" value="Unassembled WGS sequence"/>
</dbReference>
<dbReference type="AlphaFoldDB" id="E7QTL0"/>
<dbReference type="PATRIC" id="fig|797209.4.peg.2098"/>
<dbReference type="GO" id="GO:0008933">
    <property type="term" value="F:peptidoglycan lytic transglycosylase activity"/>
    <property type="evidence" value="ECO:0007669"/>
    <property type="project" value="TreeGrafter"/>
</dbReference>
<evidence type="ECO:0000313" key="4">
    <source>
        <dbReference type="Proteomes" id="UP000003751"/>
    </source>
</evidence>
<dbReference type="InterPro" id="IPR031304">
    <property type="entry name" value="SLT_2"/>
</dbReference>
<dbReference type="SUPFAM" id="SSF53955">
    <property type="entry name" value="Lysozyme-like"/>
    <property type="match status" value="1"/>
</dbReference>
<dbReference type="PROSITE" id="PS51318">
    <property type="entry name" value="TAT"/>
    <property type="match status" value="1"/>
</dbReference>
<accession>E7QTL0</accession>
<dbReference type="STRING" id="797209.GCA_000376445_02660"/>
<dbReference type="InterPro" id="IPR023346">
    <property type="entry name" value="Lysozyme-like_dom_sf"/>
</dbReference>